<dbReference type="PROSITE" id="PS51186">
    <property type="entry name" value="GNAT"/>
    <property type="match status" value="1"/>
</dbReference>
<comment type="similarity">
    <text evidence="8">Belongs to the acetyltransferase family. GNA1 subfamily.</text>
</comment>
<evidence type="ECO:0000313" key="10">
    <source>
        <dbReference type="EMBL" id="KAF2745855.1"/>
    </source>
</evidence>
<feature type="domain" description="N-acetyltransferase" evidence="9">
    <location>
        <begin position="32"/>
        <end position="186"/>
    </location>
</feature>
<dbReference type="Gene3D" id="3.40.630.30">
    <property type="match status" value="1"/>
</dbReference>
<evidence type="ECO:0000256" key="7">
    <source>
        <dbReference type="ARBA" id="ARBA00023315"/>
    </source>
</evidence>
<dbReference type="SUPFAM" id="SSF55729">
    <property type="entry name" value="Acyl-CoA N-acyltransferases (Nat)"/>
    <property type="match status" value="1"/>
</dbReference>
<dbReference type="CDD" id="cd04301">
    <property type="entry name" value="NAT_SF"/>
    <property type="match status" value="1"/>
</dbReference>
<evidence type="ECO:0000256" key="2">
    <source>
        <dbReference type="ARBA" id="ARBA00004586"/>
    </source>
</evidence>
<dbReference type="InterPro" id="IPR000182">
    <property type="entry name" value="GNAT_dom"/>
</dbReference>
<comment type="catalytic activity">
    <reaction evidence="8">
        <text>D-glucosamine 6-phosphate + acetyl-CoA = N-acetyl-D-glucosamine 6-phosphate + CoA + H(+)</text>
        <dbReference type="Rhea" id="RHEA:10292"/>
        <dbReference type="ChEBI" id="CHEBI:15378"/>
        <dbReference type="ChEBI" id="CHEBI:57287"/>
        <dbReference type="ChEBI" id="CHEBI:57288"/>
        <dbReference type="ChEBI" id="CHEBI:57513"/>
        <dbReference type="ChEBI" id="CHEBI:58725"/>
        <dbReference type="EC" id="2.3.1.4"/>
    </reaction>
</comment>
<keyword evidence="5" id="KW-0256">Endoplasmic reticulum</keyword>
<evidence type="ECO:0000259" key="9">
    <source>
        <dbReference type="PROSITE" id="PS51186"/>
    </source>
</evidence>
<dbReference type="GO" id="GO:0004343">
    <property type="term" value="F:glucosamine 6-phosphate N-acetyltransferase activity"/>
    <property type="evidence" value="ECO:0007669"/>
    <property type="project" value="UniProtKB-UniRule"/>
</dbReference>
<comment type="subcellular location">
    <subcellularLocation>
        <location evidence="1">Endomembrane system</location>
        <topology evidence="1">Peripheral membrane protein</topology>
    </subcellularLocation>
    <subcellularLocation>
        <location evidence="2">Endoplasmic reticulum membrane</location>
    </subcellularLocation>
</comment>
<keyword evidence="7 8" id="KW-0012">Acyltransferase</keyword>
<proteinExistence type="inferred from homology"/>
<accession>A0A6A6V5U1</accession>
<keyword evidence="11" id="KW-1185">Reference proteome</keyword>
<dbReference type="Proteomes" id="UP000799440">
    <property type="component" value="Unassembled WGS sequence"/>
</dbReference>
<dbReference type="EMBL" id="MU006580">
    <property type="protein sequence ID" value="KAF2745855.1"/>
    <property type="molecule type" value="Genomic_DNA"/>
</dbReference>
<evidence type="ECO:0000256" key="6">
    <source>
        <dbReference type="ARBA" id="ARBA00023136"/>
    </source>
</evidence>
<name>A0A6A6V5U1_9PLEO</name>
<comment type="pathway">
    <text evidence="8">Nucleotide-sugar biosynthesis; UDP-N-acetyl-alpha-D-glucosamine biosynthesis; N-acetyl-alpha-D-glucosamine 1-phosphate from alpha-D-glucosamine 6-phosphate (route I): step 1/2.</text>
</comment>
<evidence type="ECO:0000256" key="1">
    <source>
        <dbReference type="ARBA" id="ARBA00004184"/>
    </source>
</evidence>
<reference evidence="10" key="1">
    <citation type="journal article" date="2020" name="Stud. Mycol.">
        <title>101 Dothideomycetes genomes: a test case for predicting lifestyles and emergence of pathogens.</title>
        <authorList>
            <person name="Haridas S."/>
            <person name="Albert R."/>
            <person name="Binder M."/>
            <person name="Bloem J."/>
            <person name="Labutti K."/>
            <person name="Salamov A."/>
            <person name="Andreopoulos B."/>
            <person name="Baker S."/>
            <person name="Barry K."/>
            <person name="Bills G."/>
            <person name="Bluhm B."/>
            <person name="Cannon C."/>
            <person name="Castanera R."/>
            <person name="Culley D."/>
            <person name="Daum C."/>
            <person name="Ezra D."/>
            <person name="Gonzalez J."/>
            <person name="Henrissat B."/>
            <person name="Kuo A."/>
            <person name="Liang C."/>
            <person name="Lipzen A."/>
            <person name="Lutzoni F."/>
            <person name="Magnuson J."/>
            <person name="Mondo S."/>
            <person name="Nolan M."/>
            <person name="Ohm R."/>
            <person name="Pangilinan J."/>
            <person name="Park H.-J."/>
            <person name="Ramirez L."/>
            <person name="Alfaro M."/>
            <person name="Sun H."/>
            <person name="Tritt A."/>
            <person name="Yoshinaga Y."/>
            <person name="Zwiers L.-H."/>
            <person name="Turgeon B."/>
            <person name="Goodwin S."/>
            <person name="Spatafora J."/>
            <person name="Crous P."/>
            <person name="Grigoriev I."/>
        </authorList>
    </citation>
    <scope>NUCLEOTIDE SEQUENCE</scope>
    <source>
        <strain evidence="10">CBS 119925</strain>
    </source>
</reference>
<comment type="subunit">
    <text evidence="3">Homodimer.</text>
</comment>
<dbReference type="Pfam" id="PF00583">
    <property type="entry name" value="Acetyltransf_1"/>
    <property type="match status" value="1"/>
</dbReference>
<dbReference type="AlphaFoldDB" id="A0A6A6V5U1"/>
<keyword evidence="4 8" id="KW-0808">Transferase</keyword>
<protein>
    <recommendedName>
        <fullName evidence="8">Glucosamine 6-phosphate N-acetyltransferase</fullName>
        <ecNumber evidence="8">2.3.1.4</ecNumber>
    </recommendedName>
</protein>
<dbReference type="EC" id="2.3.1.4" evidence="8"/>
<dbReference type="OrthoDB" id="10039976at2759"/>
<gene>
    <name evidence="10" type="ORF">M011DRAFT_469115</name>
</gene>
<dbReference type="InterPro" id="IPR039143">
    <property type="entry name" value="GNPNAT1-like"/>
</dbReference>
<keyword evidence="6" id="KW-0472">Membrane</keyword>
<evidence type="ECO:0000313" key="11">
    <source>
        <dbReference type="Proteomes" id="UP000799440"/>
    </source>
</evidence>
<dbReference type="PANTHER" id="PTHR13355:SF11">
    <property type="entry name" value="GLUCOSAMINE 6-PHOSPHATE N-ACETYLTRANSFERASE"/>
    <property type="match status" value="1"/>
</dbReference>
<organism evidence="10 11">
    <name type="scientific">Sporormia fimetaria CBS 119925</name>
    <dbReference type="NCBI Taxonomy" id="1340428"/>
    <lineage>
        <taxon>Eukaryota</taxon>
        <taxon>Fungi</taxon>
        <taxon>Dikarya</taxon>
        <taxon>Ascomycota</taxon>
        <taxon>Pezizomycotina</taxon>
        <taxon>Dothideomycetes</taxon>
        <taxon>Pleosporomycetidae</taxon>
        <taxon>Pleosporales</taxon>
        <taxon>Sporormiaceae</taxon>
        <taxon>Sporormia</taxon>
    </lineage>
</organism>
<evidence type="ECO:0000256" key="5">
    <source>
        <dbReference type="ARBA" id="ARBA00022824"/>
    </source>
</evidence>
<evidence type="ECO:0000256" key="4">
    <source>
        <dbReference type="ARBA" id="ARBA00022679"/>
    </source>
</evidence>
<evidence type="ECO:0000256" key="3">
    <source>
        <dbReference type="ARBA" id="ARBA00011738"/>
    </source>
</evidence>
<dbReference type="UniPathway" id="UPA00113">
    <property type="reaction ID" value="UER00529"/>
</dbReference>
<dbReference type="PANTHER" id="PTHR13355">
    <property type="entry name" value="GLUCOSAMINE 6-PHOSPHATE N-ACETYLTRANSFERASE"/>
    <property type="match status" value="1"/>
</dbReference>
<dbReference type="GO" id="GO:0006048">
    <property type="term" value="P:UDP-N-acetylglucosamine biosynthetic process"/>
    <property type="evidence" value="ECO:0007669"/>
    <property type="project" value="UniProtKB-UniRule"/>
</dbReference>
<sequence>MATPQSTIDAAMPMFNPSLISPEVLKELPEGYNIRPLQRGDYTKGFLDVLKGLTTVGEVSEEKWNERCEWMWRHNDSYFIICVEDAQSRIVGTGTLVVERKFIHELGMVGHIEDIAVSTDQRGKKLGLRIIQSLDYVAEQVGCYKSILDCSQTNEGFYVKCGFKRAGIEMAHYFGENKPKGGVSKA</sequence>
<dbReference type="InterPro" id="IPR016181">
    <property type="entry name" value="Acyl_CoA_acyltransferase"/>
</dbReference>
<dbReference type="FunFam" id="3.40.630.30:FF:000048">
    <property type="entry name" value="Glucosamine 6-phosphate N-acetyltransferase"/>
    <property type="match status" value="1"/>
</dbReference>
<dbReference type="GO" id="GO:0005789">
    <property type="term" value="C:endoplasmic reticulum membrane"/>
    <property type="evidence" value="ECO:0007669"/>
    <property type="project" value="UniProtKB-SubCell"/>
</dbReference>
<evidence type="ECO:0000256" key="8">
    <source>
        <dbReference type="RuleBase" id="RU365086"/>
    </source>
</evidence>